<feature type="domain" description="NADH:quinone oxidoreductase/Mrp antiporter transmembrane" evidence="19">
    <location>
        <begin position="78"/>
        <end position="266"/>
    </location>
</feature>
<evidence type="ECO:0000256" key="2">
    <source>
        <dbReference type="ARBA" id="ARBA00004448"/>
    </source>
</evidence>
<evidence type="ECO:0000313" key="20">
    <source>
        <dbReference type="EMBL" id="URW97653.1"/>
    </source>
</evidence>
<evidence type="ECO:0000256" key="12">
    <source>
        <dbReference type="ARBA" id="ARBA00022989"/>
    </source>
</evidence>
<feature type="transmembrane region" description="Helical" evidence="18">
    <location>
        <begin position="294"/>
        <end position="315"/>
    </location>
</feature>
<evidence type="ECO:0000256" key="8">
    <source>
        <dbReference type="ARBA" id="ARBA00022692"/>
    </source>
</evidence>
<feature type="transmembrane region" description="Helical" evidence="18">
    <location>
        <begin position="83"/>
        <end position="105"/>
    </location>
</feature>
<evidence type="ECO:0000256" key="13">
    <source>
        <dbReference type="ARBA" id="ARBA00023027"/>
    </source>
</evidence>
<gene>
    <name evidence="20" type="primary">ND2</name>
</gene>
<evidence type="ECO:0000256" key="10">
    <source>
        <dbReference type="ARBA" id="ARBA00022967"/>
    </source>
</evidence>
<feature type="transmembrane region" description="Helical" evidence="18">
    <location>
        <begin position="58"/>
        <end position="77"/>
    </location>
</feature>
<geneLocation type="mitochondrion" evidence="20"/>
<organism evidence="20">
    <name type="scientific">Songthela sp</name>
    <dbReference type="NCBI Taxonomy" id="2946135"/>
    <lineage>
        <taxon>Eukaryota</taxon>
        <taxon>Metazoa</taxon>
        <taxon>Ecdysozoa</taxon>
        <taxon>Arthropoda</taxon>
        <taxon>Chelicerata</taxon>
        <taxon>Arachnida</taxon>
        <taxon>Araneae</taxon>
        <taxon>Mesothelae</taxon>
        <taxon>Liphistiidae</taxon>
        <taxon>Songthela</taxon>
    </lineage>
</organism>
<dbReference type="PANTHER" id="PTHR46552:SF1">
    <property type="entry name" value="NADH-UBIQUINONE OXIDOREDUCTASE CHAIN 2"/>
    <property type="match status" value="1"/>
</dbReference>
<dbReference type="GO" id="GO:0006120">
    <property type="term" value="P:mitochondrial electron transport, NADH to ubiquinone"/>
    <property type="evidence" value="ECO:0007669"/>
    <property type="project" value="InterPro"/>
</dbReference>
<keyword evidence="6" id="KW-0813">Transport</keyword>
<reference evidence="20" key="1">
    <citation type="journal article" date="2022" name="Zool. Res.">
        <title>Mitochondrial phylogenomics provides insights into the phylogeny and evolution of spiders (Arthropoda: Araneae).</title>
        <authorList>
            <person name="Li M."/>
            <person name="Chen W.-T."/>
            <person name="Zhang Q.-L."/>
            <person name="Liu M."/>
            <person name="Xing C.-W."/>
            <person name="Cao Y."/>
            <person name="Luo F.-Z."/>
            <person name="Yuan M.-L."/>
        </authorList>
    </citation>
    <scope>NUCLEOTIDE SEQUENCE</scope>
</reference>
<comment type="subcellular location">
    <subcellularLocation>
        <location evidence="2 18">Mitochondrion inner membrane</location>
        <topology evidence="2 18">Multi-pass membrane protein</topology>
    </subcellularLocation>
</comment>
<keyword evidence="15 18" id="KW-0496">Mitochondrion</keyword>
<evidence type="ECO:0000256" key="18">
    <source>
        <dbReference type="RuleBase" id="RU003403"/>
    </source>
</evidence>
<feature type="domain" description="NADH:quinone oxidoreductase/Mrp antiporter transmembrane" evidence="19">
    <location>
        <begin position="22"/>
        <end position="71"/>
    </location>
</feature>
<dbReference type="InterPro" id="IPR003917">
    <property type="entry name" value="NADH_UbQ_OxRdtase_chain2"/>
</dbReference>
<evidence type="ECO:0000256" key="3">
    <source>
        <dbReference type="ARBA" id="ARBA00007012"/>
    </source>
</evidence>
<keyword evidence="14 18" id="KW-0830">Ubiquinone</keyword>
<dbReference type="PANTHER" id="PTHR46552">
    <property type="entry name" value="NADH-UBIQUINONE OXIDOREDUCTASE CHAIN 2"/>
    <property type="match status" value="1"/>
</dbReference>
<evidence type="ECO:0000256" key="15">
    <source>
        <dbReference type="ARBA" id="ARBA00023128"/>
    </source>
</evidence>
<keyword evidence="8 18" id="KW-0812">Transmembrane</keyword>
<dbReference type="PRINTS" id="PR01436">
    <property type="entry name" value="NADHDHGNASE2"/>
</dbReference>
<comment type="function">
    <text evidence="18">Core subunit of the mitochondrial membrane respiratory chain NADH dehydrogenase (Complex I) which catalyzes electron transfer from NADH through the respiratory chain, using ubiquinone as an electron acceptor. Essential for the catalytic activity and assembly of complex I.</text>
</comment>
<protein>
    <recommendedName>
        <fullName evidence="5 18">NADH-ubiquinone oxidoreductase chain 2</fullName>
        <ecNumber evidence="4 18">7.1.1.2</ecNumber>
    </recommendedName>
</protein>
<proteinExistence type="inferred from homology"/>
<evidence type="ECO:0000256" key="17">
    <source>
        <dbReference type="ARBA" id="ARBA00049551"/>
    </source>
</evidence>
<dbReference type="EC" id="7.1.1.2" evidence="4 18"/>
<evidence type="ECO:0000256" key="1">
    <source>
        <dbReference type="ARBA" id="ARBA00003257"/>
    </source>
</evidence>
<feature type="transmembrane region" description="Helical" evidence="18">
    <location>
        <begin position="137"/>
        <end position="155"/>
    </location>
</feature>
<keyword evidence="16 18" id="KW-0472">Membrane</keyword>
<keyword evidence="10 18" id="KW-1278">Translocase</keyword>
<name>A0A8X8M1B0_9ARAC</name>
<evidence type="ECO:0000256" key="11">
    <source>
        <dbReference type="ARBA" id="ARBA00022982"/>
    </source>
</evidence>
<dbReference type="AlphaFoldDB" id="A0A8X8M1B0"/>
<evidence type="ECO:0000256" key="5">
    <source>
        <dbReference type="ARBA" id="ARBA00021008"/>
    </source>
</evidence>
<keyword evidence="7 18" id="KW-0679">Respiratory chain</keyword>
<keyword evidence="13 18" id="KW-0520">NAD</keyword>
<dbReference type="GO" id="GO:0005743">
    <property type="term" value="C:mitochondrial inner membrane"/>
    <property type="evidence" value="ECO:0007669"/>
    <property type="project" value="UniProtKB-SubCell"/>
</dbReference>
<evidence type="ECO:0000256" key="6">
    <source>
        <dbReference type="ARBA" id="ARBA00022448"/>
    </source>
</evidence>
<feature type="transmembrane region" description="Helical" evidence="18">
    <location>
        <begin position="6"/>
        <end position="32"/>
    </location>
</feature>
<evidence type="ECO:0000256" key="7">
    <source>
        <dbReference type="ARBA" id="ARBA00022660"/>
    </source>
</evidence>
<dbReference type="GO" id="GO:0008137">
    <property type="term" value="F:NADH dehydrogenase (ubiquinone) activity"/>
    <property type="evidence" value="ECO:0007669"/>
    <property type="project" value="UniProtKB-EC"/>
</dbReference>
<accession>A0A8X8M1B0</accession>
<dbReference type="InterPro" id="IPR050175">
    <property type="entry name" value="Complex_I_Subunit_2"/>
</dbReference>
<feature type="transmembrane region" description="Helical" evidence="18">
    <location>
        <begin position="186"/>
        <end position="211"/>
    </location>
</feature>
<evidence type="ECO:0000256" key="16">
    <source>
        <dbReference type="ARBA" id="ARBA00023136"/>
    </source>
</evidence>
<evidence type="ECO:0000256" key="4">
    <source>
        <dbReference type="ARBA" id="ARBA00012944"/>
    </source>
</evidence>
<feature type="transmembrane region" description="Helical" evidence="18">
    <location>
        <begin position="223"/>
        <end position="242"/>
    </location>
</feature>
<dbReference type="Pfam" id="PF00361">
    <property type="entry name" value="Proton_antipo_M"/>
    <property type="match status" value="2"/>
</dbReference>
<comment type="function">
    <text evidence="1">Core subunit of the mitochondrial membrane respiratory chain NADH dehydrogenase (Complex I) that is believed to belong to the minimal assembly required for catalysis. Complex I functions in the transfer of electrons from NADH to the respiratory chain. The immediate electron acceptor for the enzyme is believed to be ubiquinone.</text>
</comment>
<comment type="catalytic activity">
    <reaction evidence="17 18">
        <text>a ubiquinone + NADH + 5 H(+)(in) = a ubiquinol + NAD(+) + 4 H(+)(out)</text>
        <dbReference type="Rhea" id="RHEA:29091"/>
        <dbReference type="Rhea" id="RHEA-COMP:9565"/>
        <dbReference type="Rhea" id="RHEA-COMP:9566"/>
        <dbReference type="ChEBI" id="CHEBI:15378"/>
        <dbReference type="ChEBI" id="CHEBI:16389"/>
        <dbReference type="ChEBI" id="CHEBI:17976"/>
        <dbReference type="ChEBI" id="CHEBI:57540"/>
        <dbReference type="ChEBI" id="CHEBI:57945"/>
        <dbReference type="EC" id="7.1.1.2"/>
    </reaction>
</comment>
<feature type="transmembrane region" description="Helical" evidence="18">
    <location>
        <begin position="248"/>
        <end position="273"/>
    </location>
</feature>
<keyword evidence="11 18" id="KW-0249">Electron transport</keyword>
<comment type="similarity">
    <text evidence="3 18">Belongs to the complex I subunit 2 family.</text>
</comment>
<feature type="transmembrane region" description="Helical" evidence="18">
    <location>
        <begin position="162"/>
        <end position="180"/>
    </location>
</feature>
<evidence type="ECO:0000259" key="19">
    <source>
        <dbReference type="Pfam" id="PF00361"/>
    </source>
</evidence>
<keyword evidence="12 18" id="KW-1133">Transmembrane helix</keyword>
<keyword evidence="9 18" id="KW-0999">Mitochondrion inner membrane</keyword>
<evidence type="ECO:0000256" key="9">
    <source>
        <dbReference type="ARBA" id="ARBA00022792"/>
    </source>
</evidence>
<sequence length="319" mass="37277">MHPNFFLFLFFLFFSMFMAISASSWFIMWFSLEMNTISFISMIYESNNQFSSESCFKYFFIQAISSIILLFFSQPILNFNYNSIMITLAILLKLGAAPFHLWFLVLMRSIKWVPCLMLSTIQKIIPLSILFSIKSSLIVLFTLISAFLGSLGGFNQSNMKTLFAYSAIAHLSWMLSSLYSTYMIWMFYWVCYFLLSCSIILILNFYSILSMKIIILMWWPKQFLILIMFLSLGGLPPLFGFLPKWFLLNYLIMNSPIISLILILTSILNLYFYIRIFYSPILMMIPLSKFKSTLSSFSIIFTMISSFTIFSLPFIPTMN</sequence>
<evidence type="ECO:0000256" key="14">
    <source>
        <dbReference type="ARBA" id="ARBA00023075"/>
    </source>
</evidence>
<dbReference type="InterPro" id="IPR001750">
    <property type="entry name" value="ND/Mrp_TM"/>
</dbReference>
<dbReference type="EMBL" id="MW822557">
    <property type="protein sequence ID" value="URW97653.1"/>
    <property type="molecule type" value="Genomic_DNA"/>
</dbReference>